<dbReference type="EMBL" id="AL445565">
    <property type="protein sequence ID" value="CAC13820.1"/>
    <property type="molecule type" value="Genomic_DNA"/>
</dbReference>
<dbReference type="Proteomes" id="UP000000528">
    <property type="component" value="Chromosome"/>
</dbReference>
<name>Q98PS2_MYCPU</name>
<dbReference type="HOGENOM" id="CLU_007437_0_0_14"/>
<feature type="domain" description="Lipoprotein-associated type-17" evidence="1">
    <location>
        <begin position="54"/>
        <end position="150"/>
    </location>
</feature>
<evidence type="ECO:0000313" key="2">
    <source>
        <dbReference type="EMBL" id="CAC13820.1"/>
    </source>
</evidence>
<feature type="domain" description="Lipoprotein-associated type-17" evidence="1">
    <location>
        <begin position="152"/>
        <end position="244"/>
    </location>
</feature>
<dbReference type="eggNOG" id="ENOG502ZCWI">
    <property type="taxonomic scope" value="Bacteria"/>
</dbReference>
<dbReference type="AlphaFoldDB" id="Q98PS2"/>
<dbReference type="PIR" id="G90592">
    <property type="entry name" value="G90592"/>
</dbReference>
<feature type="domain" description="Lipoprotein-associated type-17" evidence="1">
    <location>
        <begin position="668"/>
        <end position="760"/>
    </location>
</feature>
<dbReference type="Pfam" id="PF04200">
    <property type="entry name" value="Lipoprotein_17"/>
    <property type="match status" value="5"/>
</dbReference>
<accession>Q98PS2</accession>
<evidence type="ECO:0000259" key="1">
    <source>
        <dbReference type="Pfam" id="PF04200"/>
    </source>
</evidence>
<dbReference type="InterPro" id="IPR007326">
    <property type="entry name" value="Lipoprotein-assoc_dom"/>
</dbReference>
<dbReference type="STRING" id="272635.gene:17577254"/>
<proteinExistence type="predicted"/>
<sequence length="876" mass="99829">MEDIMKMKKILLISVASISLAFVITSVGAISAKVVRDKNVLGLVEELQEELKAVEFLAIKDNAKELKELFASQINDASLLTTENIDLVFKDRLNKSLDPKIKISYELIPNEDEQKAKSANDDEGSLLVRIKLQVDSSITTQDIKLNGFKTLIQSIKTNDLNLKVLNKDKVLASELFEPKQNSITKQLELVDKNTNLDLDNYNLTYESLFLNDLEGRAKIRVNATLKTNENIKNHFDFVLENFKKFALDESLLNADFTLTKQNQTIQELQNAIAQAFSNPNDSNANSLEKLSNHLDIKVPEGFEFEFVSLEPKNNDFTIANLSYKLVVKNLHNADEQNPNSKNGILKSQTKSIELSSFVDYSDELLKLMDKISKVVLSQNSKLKETLPSKIEKDKLNLDNLKILTTNGKNDSDFQLLDGYNLDFDIVKNEDRNDVEGSLNLKITLSKDGKQSKSKTLVLSGLLSEIDLLKNNSFKVEIPNKQNILASDLISNKTNVENVIKKDLQIKDLENFDFANYQRIFKAVFVNDKEGKLTLKMNLISKEKNKKKDFTFEISGFKTSQVLPMNLLNLKNVKMLTVDEIFRSLNQLKNLPENTKDQNSKQTLKNLFDVVLDSNYEFNFVDFKAKENAKDVGLLTYFLKDKKTNIVSTNIEVGVSVFESISKAIEDHLSKIVEALVVSNSSLTNKLATEFKVGQKLENSMIQLYDKNKNLIKPTEGFELSYVIANNPNYDLKNGTVEIEVQYKKNNTVQKVTKKLSGFKKLEQSDFDVVAKRDILNQHPRVLKDDKTNFNFIKNTLSTKTFDLKFKNNQQSNEILNNYDLTIENVKYKNISGQVNFDIKFTKKNGSKNDEIIFNKTLTGLKADLFSPILWRWWNKS</sequence>
<evidence type="ECO:0000313" key="3">
    <source>
        <dbReference type="Proteomes" id="UP000000528"/>
    </source>
</evidence>
<organism evidence="3">
    <name type="scientific">Mycoplasmopsis pulmonis (strain UAB CTIP)</name>
    <name type="common">Mycoplasma pulmonis</name>
    <dbReference type="NCBI Taxonomy" id="272635"/>
    <lineage>
        <taxon>Bacteria</taxon>
        <taxon>Bacillati</taxon>
        <taxon>Mycoplasmatota</taxon>
        <taxon>Mycoplasmoidales</taxon>
        <taxon>Metamycoplasmataceae</taxon>
        <taxon>Mycoplasmopsis</taxon>
    </lineage>
</organism>
<reference evidence="2 3" key="1">
    <citation type="journal article" date="2001" name="Nucleic Acids Res.">
        <title>The complete genome sequence of the murine respiratory pathogen Mycoplasma pulmonis.</title>
        <authorList>
            <person name="Chambaud I."/>
            <person name="Heilig R."/>
            <person name="Ferris S."/>
            <person name="Barbe V."/>
            <person name="Samson D."/>
            <person name="Galisson F."/>
            <person name="Moszer I."/>
            <person name="Dybvig K."/>
            <person name="Wroblewski H."/>
            <person name="Viari A."/>
            <person name="Rocha E.P.C."/>
            <person name="Blanchard A."/>
        </authorList>
    </citation>
    <scope>NUCLEOTIDE SEQUENCE [LARGE SCALE GENOMIC DNA]</scope>
    <source>
        <strain evidence="2 3">UAB CTIP</strain>
    </source>
</reference>
<keyword evidence="3" id="KW-1185">Reference proteome</keyword>
<feature type="domain" description="Lipoprotein-associated type-17" evidence="1">
    <location>
        <begin position="368"/>
        <end position="462"/>
    </location>
</feature>
<feature type="domain" description="Lipoprotein-associated type-17" evidence="1">
    <location>
        <begin position="468"/>
        <end position="558"/>
    </location>
</feature>
<dbReference type="KEGG" id="mpu:MYPU_6470"/>
<protein>
    <recommendedName>
        <fullName evidence="1">Lipoprotein-associated type-17 domain-containing protein</fullName>
    </recommendedName>
</protein>
<gene>
    <name evidence="2" type="ordered locus">MYPU_6470</name>
</gene>